<proteinExistence type="predicted"/>
<dbReference type="EMBL" id="JANPWB010000010">
    <property type="protein sequence ID" value="KAJ1139728.1"/>
    <property type="molecule type" value="Genomic_DNA"/>
</dbReference>
<evidence type="ECO:0000313" key="2">
    <source>
        <dbReference type="Proteomes" id="UP001066276"/>
    </source>
</evidence>
<dbReference type="Proteomes" id="UP001066276">
    <property type="component" value="Chromosome 6"/>
</dbReference>
<feature type="non-terminal residue" evidence="1">
    <location>
        <position position="1"/>
    </location>
</feature>
<sequence length="54" mass="6122">SSRNPLHPLLHLLTEEPASRPSRNSTTYCNKEAKMNSATLYFSSCQQLQLFPGR</sequence>
<name>A0AAV7QMM2_PLEWA</name>
<accession>A0AAV7QMM2</accession>
<comment type="caution">
    <text evidence="1">The sequence shown here is derived from an EMBL/GenBank/DDBJ whole genome shotgun (WGS) entry which is preliminary data.</text>
</comment>
<keyword evidence="2" id="KW-1185">Reference proteome</keyword>
<gene>
    <name evidence="1" type="ORF">NDU88_006095</name>
</gene>
<reference evidence="1" key="1">
    <citation type="journal article" date="2022" name="bioRxiv">
        <title>Sequencing and chromosome-scale assembly of the giantPleurodeles waltlgenome.</title>
        <authorList>
            <person name="Brown T."/>
            <person name="Elewa A."/>
            <person name="Iarovenko S."/>
            <person name="Subramanian E."/>
            <person name="Araus A.J."/>
            <person name="Petzold A."/>
            <person name="Susuki M."/>
            <person name="Suzuki K.-i.T."/>
            <person name="Hayashi T."/>
            <person name="Toyoda A."/>
            <person name="Oliveira C."/>
            <person name="Osipova E."/>
            <person name="Leigh N.D."/>
            <person name="Simon A."/>
            <person name="Yun M.H."/>
        </authorList>
    </citation>
    <scope>NUCLEOTIDE SEQUENCE</scope>
    <source>
        <strain evidence="1">20211129_DDA</strain>
        <tissue evidence="1">Liver</tissue>
    </source>
</reference>
<dbReference type="AlphaFoldDB" id="A0AAV7QMM2"/>
<feature type="non-terminal residue" evidence="1">
    <location>
        <position position="54"/>
    </location>
</feature>
<evidence type="ECO:0000313" key="1">
    <source>
        <dbReference type="EMBL" id="KAJ1139728.1"/>
    </source>
</evidence>
<protein>
    <submittedName>
        <fullName evidence="1">Uncharacterized protein</fullName>
    </submittedName>
</protein>
<organism evidence="1 2">
    <name type="scientific">Pleurodeles waltl</name>
    <name type="common">Iberian ribbed newt</name>
    <dbReference type="NCBI Taxonomy" id="8319"/>
    <lineage>
        <taxon>Eukaryota</taxon>
        <taxon>Metazoa</taxon>
        <taxon>Chordata</taxon>
        <taxon>Craniata</taxon>
        <taxon>Vertebrata</taxon>
        <taxon>Euteleostomi</taxon>
        <taxon>Amphibia</taxon>
        <taxon>Batrachia</taxon>
        <taxon>Caudata</taxon>
        <taxon>Salamandroidea</taxon>
        <taxon>Salamandridae</taxon>
        <taxon>Pleurodelinae</taxon>
        <taxon>Pleurodeles</taxon>
    </lineage>
</organism>